<accession>A0A9R1ADI2</accession>
<dbReference type="Pfam" id="PF23559">
    <property type="entry name" value="WHD_DRP"/>
    <property type="match status" value="1"/>
</dbReference>
<dbReference type="FunFam" id="1.10.10.10:FF:000322">
    <property type="entry name" value="Probable disease resistance protein At1g63360"/>
    <property type="match status" value="1"/>
</dbReference>
<dbReference type="GO" id="GO:0002758">
    <property type="term" value="P:innate immune response-activating signaling pathway"/>
    <property type="evidence" value="ECO:0007669"/>
    <property type="project" value="UniProtKB-ARBA"/>
</dbReference>
<gene>
    <name evidence="7" type="ORF">TRITD_7Bv1G230040</name>
</gene>
<dbReference type="Gene3D" id="1.10.8.430">
    <property type="entry name" value="Helical domain of apoptotic protease-activating factors"/>
    <property type="match status" value="1"/>
</dbReference>
<dbReference type="InterPro" id="IPR038005">
    <property type="entry name" value="RX-like_CC"/>
</dbReference>
<dbReference type="Pfam" id="PF00931">
    <property type="entry name" value="NB-ARC"/>
    <property type="match status" value="1"/>
</dbReference>
<evidence type="ECO:0000256" key="4">
    <source>
        <dbReference type="ARBA" id="ARBA00022741"/>
    </source>
</evidence>
<reference evidence="7 8" key="1">
    <citation type="submission" date="2017-09" db="EMBL/GenBank/DDBJ databases">
        <authorList>
            <consortium name="International Durum Wheat Genome Sequencing Consortium (IDWGSC)"/>
            <person name="Milanesi L."/>
        </authorList>
    </citation>
    <scope>NUCLEOTIDE SEQUENCE [LARGE SCALE GENOMIC DNA]</scope>
    <source>
        <strain evidence="8">cv. Svevo</strain>
    </source>
</reference>
<dbReference type="Gene3D" id="3.40.50.300">
    <property type="entry name" value="P-loop containing nucleotide triphosphate hydrolases"/>
    <property type="match status" value="1"/>
</dbReference>
<dbReference type="InterPro" id="IPR042197">
    <property type="entry name" value="Apaf_helical"/>
</dbReference>
<dbReference type="Gene3D" id="1.10.10.10">
    <property type="entry name" value="Winged helix-like DNA-binding domain superfamily/Winged helix DNA-binding domain"/>
    <property type="match status" value="1"/>
</dbReference>
<evidence type="ECO:0000256" key="1">
    <source>
        <dbReference type="ARBA" id="ARBA00008894"/>
    </source>
</evidence>
<keyword evidence="3" id="KW-0677">Repeat</keyword>
<dbReference type="InterPro" id="IPR058922">
    <property type="entry name" value="WHD_DRP"/>
</dbReference>
<evidence type="ECO:0000256" key="2">
    <source>
        <dbReference type="ARBA" id="ARBA00022614"/>
    </source>
</evidence>
<dbReference type="Pfam" id="PF18052">
    <property type="entry name" value="Rx_N"/>
    <property type="match status" value="1"/>
</dbReference>
<dbReference type="CDD" id="cd14798">
    <property type="entry name" value="RX-CC_like"/>
    <property type="match status" value="1"/>
</dbReference>
<dbReference type="EMBL" id="LT934124">
    <property type="protein sequence ID" value="VAI94013.1"/>
    <property type="molecule type" value="Genomic_DNA"/>
</dbReference>
<evidence type="ECO:0000313" key="7">
    <source>
        <dbReference type="EMBL" id="VAI94013.1"/>
    </source>
</evidence>
<dbReference type="AlphaFoldDB" id="A0A9R1ADI2"/>
<keyword evidence="2" id="KW-0433">Leucine-rich repeat</keyword>
<dbReference type="GO" id="GO:0043531">
    <property type="term" value="F:ADP binding"/>
    <property type="evidence" value="ECO:0007669"/>
    <property type="project" value="InterPro"/>
</dbReference>
<evidence type="ECO:0000256" key="3">
    <source>
        <dbReference type="ARBA" id="ARBA00022737"/>
    </source>
</evidence>
<dbReference type="GO" id="GO:0009626">
    <property type="term" value="P:plant-type hypersensitive response"/>
    <property type="evidence" value="ECO:0007669"/>
    <property type="project" value="UniProtKB-ARBA"/>
</dbReference>
<dbReference type="GO" id="GO:0042742">
    <property type="term" value="P:defense response to bacterium"/>
    <property type="evidence" value="ECO:0007669"/>
    <property type="project" value="UniProtKB-ARBA"/>
</dbReference>
<dbReference type="PRINTS" id="PR00364">
    <property type="entry name" value="DISEASERSIST"/>
</dbReference>
<evidence type="ECO:0000259" key="6">
    <source>
        <dbReference type="SMART" id="SM00382"/>
    </source>
</evidence>
<dbReference type="InterPro" id="IPR044974">
    <property type="entry name" value="Disease_R_plants"/>
</dbReference>
<sequence>MVGTGALGSVIVKLATLLGDGYTMLKSVRKDVAFLERELRTMQILVSMLAGMEGLDKLAMGCMGSMRDLGHDMEECIDRFILRLDENDMEMEAAPTFPRSTARRLKTMFARHGVGAQIKKLKARVVEEGDRRRRLNLDNYVQMMIDPRLAALHGVAKDLVAIDGPRNEVISLLTEESVDLKVVAIVGGAGLGKTTLAMEAYRKIGRHFQCRASVSVSRTLDRDKLLKELLSQIDQAAFHDCQSERWDKDQLIRQIRHILTGKSITLHRYFLVIDDVWKEQDWKFVKGVFPDSHNGSRIIVTTRISNVAKSTCSNSGGQLYQMLPLNYIDSRRLFFRRIFHSDNSCPPQLEKISARILRKCGGLPLAIITIAKLLSNKHQTPDEWERLQGSIGTSLSYKSDNHGNGMGHISLLGYWDLPHHLKTSLLYLCIYPEGGYISCEEVKWKWILEGFIAKKQGNLYQEAESYFNELVNRSMIQLVDVDDDNFERYCQVHEMVHDLLISLSD</sequence>
<keyword evidence="4" id="KW-0547">Nucleotide-binding</keyword>
<dbReference type="Gramene" id="TRITD7Bv1G230040.2">
    <property type="protein sequence ID" value="TRITD7Bv1G230040.2"/>
    <property type="gene ID" value="TRITD7Bv1G230040"/>
</dbReference>
<dbReference type="InterPro" id="IPR036388">
    <property type="entry name" value="WH-like_DNA-bd_sf"/>
</dbReference>
<protein>
    <recommendedName>
        <fullName evidence="6">AAA+ ATPase domain-containing protein</fullName>
    </recommendedName>
</protein>
<evidence type="ECO:0000256" key="5">
    <source>
        <dbReference type="ARBA" id="ARBA00022821"/>
    </source>
</evidence>
<dbReference type="InterPro" id="IPR002182">
    <property type="entry name" value="NB-ARC"/>
</dbReference>
<dbReference type="InterPro" id="IPR027417">
    <property type="entry name" value="P-loop_NTPase"/>
</dbReference>
<dbReference type="SUPFAM" id="SSF52540">
    <property type="entry name" value="P-loop containing nucleoside triphosphate hydrolases"/>
    <property type="match status" value="1"/>
</dbReference>
<organism evidence="7 8">
    <name type="scientific">Triticum turgidum subsp. durum</name>
    <name type="common">Durum wheat</name>
    <name type="synonym">Triticum durum</name>
    <dbReference type="NCBI Taxonomy" id="4567"/>
    <lineage>
        <taxon>Eukaryota</taxon>
        <taxon>Viridiplantae</taxon>
        <taxon>Streptophyta</taxon>
        <taxon>Embryophyta</taxon>
        <taxon>Tracheophyta</taxon>
        <taxon>Spermatophyta</taxon>
        <taxon>Magnoliopsida</taxon>
        <taxon>Liliopsida</taxon>
        <taxon>Poales</taxon>
        <taxon>Poaceae</taxon>
        <taxon>BOP clade</taxon>
        <taxon>Pooideae</taxon>
        <taxon>Triticodae</taxon>
        <taxon>Triticeae</taxon>
        <taxon>Triticinae</taxon>
        <taxon>Triticum</taxon>
    </lineage>
</organism>
<dbReference type="PANTHER" id="PTHR23155:SF1228">
    <property type="entry name" value="NB-ARC DOMAIN CONTAINING PROTEIN, EXPRESSED"/>
    <property type="match status" value="1"/>
</dbReference>
<dbReference type="SMART" id="SM00382">
    <property type="entry name" value="AAA"/>
    <property type="match status" value="1"/>
</dbReference>
<dbReference type="Gene3D" id="1.20.5.4130">
    <property type="match status" value="1"/>
</dbReference>
<dbReference type="InterPro" id="IPR041118">
    <property type="entry name" value="Rx_N"/>
</dbReference>
<feature type="domain" description="AAA+ ATPase" evidence="6">
    <location>
        <begin position="179"/>
        <end position="339"/>
    </location>
</feature>
<comment type="similarity">
    <text evidence="1">Belongs to the disease resistance NB-LRR family.</text>
</comment>
<proteinExistence type="inferred from homology"/>
<keyword evidence="5" id="KW-0611">Plant defense</keyword>
<evidence type="ECO:0000313" key="8">
    <source>
        <dbReference type="Proteomes" id="UP000324705"/>
    </source>
</evidence>
<keyword evidence="8" id="KW-1185">Reference proteome</keyword>
<dbReference type="InterPro" id="IPR003593">
    <property type="entry name" value="AAA+_ATPase"/>
</dbReference>
<dbReference type="PANTHER" id="PTHR23155">
    <property type="entry name" value="DISEASE RESISTANCE PROTEIN RP"/>
    <property type="match status" value="1"/>
</dbReference>
<name>A0A9R1ADI2_TRITD</name>
<dbReference type="Proteomes" id="UP000324705">
    <property type="component" value="Chromosome 7B"/>
</dbReference>